<evidence type="ECO:0000313" key="8">
    <source>
        <dbReference type="Proteomes" id="UP001075354"/>
    </source>
</evidence>
<keyword evidence="8" id="KW-1185">Reference proteome</keyword>
<feature type="domain" description="PHD-type" evidence="6">
    <location>
        <begin position="861"/>
        <end position="924"/>
    </location>
</feature>
<dbReference type="InterPro" id="IPR011011">
    <property type="entry name" value="Znf_FYVE_PHD"/>
</dbReference>
<sequence length="934" mass="105071">MLGAPAPPHFFTNVFFKNKYAALVPLWTSVMDSAKSNDGKNQEGTNANAECYYKIKKEEVHEVQHDKPSRFIAVDKRETLTNTNKVLLGARTDGKKFTEPLSEVECEDNGNNEELDNVKDNAEHKEKVDNVKKKPAVSTKASETSAKKIQKQERTIKAPRKKVEPVRKPKGNANELDMTVNAEEEWMSPKPKYTYSEGRFISETAALMTSTPLKDKRTSDLVSKISISCISEPSQTPFKRKLLCDDSEPSIKRKKDGSSELKTSQIDLKGKKDKWVRFNKHKSLSLSTKTARATSKNKIHEVAAMDANTKTINVASFQDKEGKEEKLLATTSQSTTTNQMNEGAAMDANANIIAAASFQEEEKLLATTEKATSTNEIHEVTAMDANTIGVASFHDDKQHEEKDVEIVDTEMPSLPDVIQLSHLLPYRPDLSHSAAPRFEQLNASDQHFIESETGGDMSALLFVFGPEENPIYLKMFVELLSDGDIGTPIMDACIFSLQRHYNNSNVFIATAGRGKEIIQEQKNIILSCHTLPKETEFLLIPVKVDKQWALVDVDIPEKEISIWQHEDNAHSRGVIAKKMKQFFDNNFPGTDEWKICAVSDSPYEEEREKFSGLQVLVIADTLLRRGKEAEYADLRVFLATLCLRHSSSKTSLCSPTPRNPSDFYANGLFKDVSYYFGGTESTEFIVAKFGNSLPLVSSSQFRSLRNSNDWISNSIIDASIHILVKGMPNVINVPCIEAGNILTKRFNSTCILNGITLSNKRIVMPYLQNMNHWRLVFVDVPGKAFMDLDPYNPGVDKKMMAKFIKFLENRGAAGFERINTDSWQCIGPPSEDWPTQKESDTSNCGLLSTASNLLQNAVNMKQLCLKCGHDQYHTMSRRNFATMISCDACYRWIHTRCSRKLKGIHPDVYMADDYKFVCDICDLRKERVETNPAQ</sequence>
<feature type="compositionally biased region" description="Basic and acidic residues" evidence="5">
    <location>
        <begin position="116"/>
        <end position="132"/>
    </location>
</feature>
<evidence type="ECO:0000313" key="7">
    <source>
        <dbReference type="EMBL" id="KAJ1519986.1"/>
    </source>
</evidence>
<dbReference type="InterPro" id="IPR019787">
    <property type="entry name" value="Znf_PHD-finger"/>
</dbReference>
<accession>A0AAV7X2Z5</accession>
<organism evidence="7 8">
    <name type="scientific">Megalurothrips usitatus</name>
    <name type="common">bean blossom thrips</name>
    <dbReference type="NCBI Taxonomy" id="439358"/>
    <lineage>
        <taxon>Eukaryota</taxon>
        <taxon>Metazoa</taxon>
        <taxon>Ecdysozoa</taxon>
        <taxon>Arthropoda</taxon>
        <taxon>Hexapoda</taxon>
        <taxon>Insecta</taxon>
        <taxon>Pterygota</taxon>
        <taxon>Neoptera</taxon>
        <taxon>Paraneoptera</taxon>
        <taxon>Thysanoptera</taxon>
        <taxon>Terebrantia</taxon>
        <taxon>Thripoidea</taxon>
        <taxon>Thripidae</taxon>
        <taxon>Megalurothrips</taxon>
    </lineage>
</organism>
<evidence type="ECO:0000256" key="1">
    <source>
        <dbReference type="ARBA" id="ARBA00022723"/>
    </source>
</evidence>
<dbReference type="SUPFAM" id="SSF54001">
    <property type="entry name" value="Cysteine proteinases"/>
    <property type="match status" value="1"/>
</dbReference>
<proteinExistence type="predicted"/>
<keyword evidence="2 4" id="KW-0863">Zinc-finger</keyword>
<dbReference type="Gene3D" id="3.40.395.10">
    <property type="entry name" value="Adenoviral Proteinase, Chain A"/>
    <property type="match status" value="1"/>
</dbReference>
<dbReference type="SUPFAM" id="SSF57903">
    <property type="entry name" value="FYVE/PHD zinc finger"/>
    <property type="match status" value="1"/>
</dbReference>
<evidence type="ECO:0000256" key="5">
    <source>
        <dbReference type="SAM" id="MobiDB-lite"/>
    </source>
</evidence>
<dbReference type="AlphaFoldDB" id="A0AAV7X2Z5"/>
<keyword evidence="3" id="KW-0862">Zinc</keyword>
<dbReference type="InterPro" id="IPR038765">
    <property type="entry name" value="Papain-like_cys_pep_sf"/>
</dbReference>
<keyword evidence="1" id="KW-0479">Metal-binding</keyword>
<feature type="compositionally biased region" description="Acidic residues" evidence="5">
    <location>
        <begin position="102"/>
        <end position="115"/>
    </location>
</feature>
<comment type="caution">
    <text evidence="7">The sequence shown here is derived from an EMBL/GenBank/DDBJ whole genome shotgun (WGS) entry which is preliminary data.</text>
</comment>
<dbReference type="PROSITE" id="PS50016">
    <property type="entry name" value="ZF_PHD_2"/>
    <property type="match status" value="1"/>
</dbReference>
<name>A0AAV7X2Z5_9NEOP</name>
<dbReference type="Proteomes" id="UP001075354">
    <property type="component" value="Chromosome 15"/>
</dbReference>
<evidence type="ECO:0000259" key="6">
    <source>
        <dbReference type="PROSITE" id="PS50016"/>
    </source>
</evidence>
<evidence type="ECO:0000256" key="3">
    <source>
        <dbReference type="ARBA" id="ARBA00022833"/>
    </source>
</evidence>
<dbReference type="GO" id="GO:0008270">
    <property type="term" value="F:zinc ion binding"/>
    <property type="evidence" value="ECO:0007669"/>
    <property type="project" value="UniProtKB-KW"/>
</dbReference>
<reference evidence="7" key="1">
    <citation type="submission" date="2022-12" db="EMBL/GenBank/DDBJ databases">
        <title>Chromosome-level genome assembly of the bean flower thrips Megalurothrips usitatus.</title>
        <authorList>
            <person name="Ma L."/>
            <person name="Liu Q."/>
            <person name="Li H."/>
            <person name="Cai W."/>
        </authorList>
    </citation>
    <scope>NUCLEOTIDE SEQUENCE</scope>
    <source>
        <strain evidence="7">Cailab_2022a</strain>
    </source>
</reference>
<dbReference type="EMBL" id="JAPTSV010000015">
    <property type="protein sequence ID" value="KAJ1519986.1"/>
    <property type="molecule type" value="Genomic_DNA"/>
</dbReference>
<evidence type="ECO:0000256" key="2">
    <source>
        <dbReference type="ARBA" id="ARBA00022771"/>
    </source>
</evidence>
<protein>
    <recommendedName>
        <fullName evidence="6">PHD-type domain-containing protein</fullName>
    </recommendedName>
</protein>
<feature type="region of interest" description="Disordered" evidence="5">
    <location>
        <begin position="102"/>
        <end position="157"/>
    </location>
</feature>
<gene>
    <name evidence="7" type="ORF">ONE63_004218</name>
</gene>
<dbReference type="Gene3D" id="3.90.980.20">
    <property type="match status" value="1"/>
</dbReference>
<evidence type="ECO:0000256" key="4">
    <source>
        <dbReference type="PROSITE-ProRule" id="PRU00146"/>
    </source>
</evidence>